<proteinExistence type="predicted"/>
<gene>
    <name evidence="7" type="ORF">BGX16_2006</name>
</gene>
<dbReference type="EMBL" id="PGEX01000001">
    <property type="protein sequence ID" value="PJJ41992.1"/>
    <property type="molecule type" value="Genomic_DNA"/>
</dbReference>
<sequence>MKSSGFWKQSAGSAVATAIRILCAFITNKFLASIMGPVGFAAVGQLQNLITFGQGTSSLALQNGWVSLTARYKDKEKELGPIWRGGFRISVYASIATAIFFALFAFFSPLQTLFPGVPKRLLQAAILFAIPGMIALSITTICQAVMNGLSDYKRWASITIISSVLNCVWVIVMVQTRSLSVLSAVATQSLLSCAFAIWNAKKGGFRYKRFSAMLQSNTQIWRGYAWMGLVPMVLTPVLYMFVRSYLAKQFGWDAAGLWQGAVRISDFFNVGFSSILGVVLLPRLSAAISSEEFYRTLRGLLLRVMALAGLVVGILFWFREYVVVIALSQTFLPLKELIPLQFVGDFFKAGCWCLGLALVARKETVAFLSVEVAADVLFAVLTVLGSASLGYHAPFAAYAVENGICFVALLILLRRLSWKNL</sequence>
<evidence type="ECO:0000256" key="4">
    <source>
        <dbReference type="ARBA" id="ARBA00022989"/>
    </source>
</evidence>
<protein>
    <submittedName>
        <fullName evidence="7">PST family polysaccharide transporter</fullName>
    </submittedName>
</protein>
<comment type="subcellular location">
    <subcellularLocation>
        <location evidence="1">Cell membrane</location>
        <topology evidence="1">Multi-pass membrane protein</topology>
    </subcellularLocation>
</comment>
<keyword evidence="8" id="KW-1185">Reference proteome</keyword>
<feature type="transmembrane region" description="Helical" evidence="6">
    <location>
        <begin position="49"/>
        <end position="68"/>
    </location>
</feature>
<keyword evidence="3 6" id="KW-0812">Transmembrane</keyword>
<dbReference type="OrthoDB" id="9769862at2"/>
<name>A0A2M9A8G6_9BACT</name>
<evidence type="ECO:0000313" key="7">
    <source>
        <dbReference type="EMBL" id="PJJ41992.1"/>
    </source>
</evidence>
<feature type="transmembrane region" description="Helical" evidence="6">
    <location>
        <begin position="21"/>
        <end position="43"/>
    </location>
</feature>
<feature type="transmembrane region" description="Helical" evidence="6">
    <location>
        <begin position="154"/>
        <end position="174"/>
    </location>
</feature>
<evidence type="ECO:0000256" key="2">
    <source>
        <dbReference type="ARBA" id="ARBA00022475"/>
    </source>
</evidence>
<dbReference type="InterPro" id="IPR050833">
    <property type="entry name" value="Poly_Biosynth_Transport"/>
</dbReference>
<feature type="transmembrane region" description="Helical" evidence="6">
    <location>
        <begin position="221"/>
        <end position="242"/>
    </location>
</feature>
<feature type="transmembrane region" description="Helical" evidence="6">
    <location>
        <begin position="121"/>
        <end position="142"/>
    </location>
</feature>
<feature type="transmembrane region" description="Helical" evidence="6">
    <location>
        <begin position="300"/>
        <end position="318"/>
    </location>
</feature>
<dbReference type="CDD" id="cd13125">
    <property type="entry name" value="MATE_like_10"/>
    <property type="match status" value="1"/>
</dbReference>
<feature type="transmembrane region" description="Helical" evidence="6">
    <location>
        <begin position="395"/>
        <end position="413"/>
    </location>
</feature>
<comment type="caution">
    <text evidence="7">The sequence shown here is derived from an EMBL/GenBank/DDBJ whole genome shotgun (WGS) entry which is preliminary data.</text>
</comment>
<feature type="transmembrane region" description="Helical" evidence="6">
    <location>
        <begin position="89"/>
        <end position="109"/>
    </location>
</feature>
<dbReference type="AlphaFoldDB" id="A0A2M9A8G6"/>
<reference evidence="7 8" key="1">
    <citation type="submission" date="2017-11" db="EMBL/GenBank/DDBJ databases">
        <title>Animal gut microbial communities from fecal samples from Wisconsin, USA.</title>
        <authorList>
            <person name="Neumann A."/>
        </authorList>
    </citation>
    <scope>NUCLEOTIDE SEQUENCE [LARGE SCALE GENOMIC DNA]</scope>
    <source>
        <strain evidence="7 8">UWS3</strain>
    </source>
</reference>
<evidence type="ECO:0000256" key="6">
    <source>
        <dbReference type="SAM" id="Phobius"/>
    </source>
</evidence>
<feature type="transmembrane region" description="Helical" evidence="6">
    <location>
        <begin position="366"/>
        <end position="389"/>
    </location>
</feature>
<evidence type="ECO:0000256" key="1">
    <source>
        <dbReference type="ARBA" id="ARBA00004651"/>
    </source>
</evidence>
<keyword evidence="2" id="KW-1003">Cell membrane</keyword>
<keyword evidence="5 6" id="KW-0472">Membrane</keyword>
<evidence type="ECO:0000313" key="8">
    <source>
        <dbReference type="Proteomes" id="UP000231134"/>
    </source>
</evidence>
<accession>A0A2M9A8G6</accession>
<dbReference type="PANTHER" id="PTHR30250">
    <property type="entry name" value="PST FAMILY PREDICTED COLANIC ACID TRANSPORTER"/>
    <property type="match status" value="1"/>
</dbReference>
<dbReference type="GO" id="GO:0009246">
    <property type="term" value="P:enterobacterial common antigen biosynthetic process"/>
    <property type="evidence" value="ECO:0007669"/>
    <property type="project" value="InterPro"/>
</dbReference>
<feature type="transmembrane region" description="Helical" evidence="6">
    <location>
        <begin position="180"/>
        <end position="200"/>
    </location>
</feature>
<dbReference type="InterPro" id="IPR044550">
    <property type="entry name" value="WzxE"/>
</dbReference>
<feature type="transmembrane region" description="Helical" evidence="6">
    <location>
        <begin position="267"/>
        <end position="288"/>
    </location>
</feature>
<keyword evidence="4 6" id="KW-1133">Transmembrane helix</keyword>
<dbReference type="GO" id="GO:0005886">
    <property type="term" value="C:plasma membrane"/>
    <property type="evidence" value="ECO:0007669"/>
    <property type="project" value="UniProtKB-SubCell"/>
</dbReference>
<evidence type="ECO:0000256" key="5">
    <source>
        <dbReference type="ARBA" id="ARBA00023136"/>
    </source>
</evidence>
<feature type="transmembrane region" description="Helical" evidence="6">
    <location>
        <begin position="338"/>
        <end position="359"/>
    </location>
</feature>
<organism evidence="7 8">
    <name type="scientific">Hallerella succinigenes</name>
    <dbReference type="NCBI Taxonomy" id="1896222"/>
    <lineage>
        <taxon>Bacteria</taxon>
        <taxon>Pseudomonadati</taxon>
        <taxon>Fibrobacterota</taxon>
        <taxon>Fibrobacteria</taxon>
        <taxon>Fibrobacterales</taxon>
        <taxon>Fibrobacteraceae</taxon>
        <taxon>Hallerella</taxon>
    </lineage>
</organism>
<evidence type="ECO:0000256" key="3">
    <source>
        <dbReference type="ARBA" id="ARBA00022692"/>
    </source>
</evidence>
<dbReference type="RefSeq" id="WP_100425888.1">
    <property type="nucleotide sequence ID" value="NZ_PGEX01000001.1"/>
</dbReference>
<dbReference type="PANTHER" id="PTHR30250:SF30">
    <property type="entry name" value="LIPID III FLIPPASE"/>
    <property type="match status" value="1"/>
</dbReference>
<dbReference type="Proteomes" id="UP000231134">
    <property type="component" value="Unassembled WGS sequence"/>
</dbReference>